<feature type="compositionally biased region" description="Basic residues" evidence="1">
    <location>
        <begin position="17"/>
        <end position="26"/>
    </location>
</feature>
<evidence type="ECO:0000313" key="2">
    <source>
        <dbReference type="EMBL" id="OCF24284.1"/>
    </source>
</evidence>
<proteinExistence type="predicted"/>
<accession>A0A1B9FZT3</accession>
<evidence type="ECO:0000313" key="4">
    <source>
        <dbReference type="Proteomes" id="UP000092730"/>
    </source>
</evidence>
<evidence type="ECO:0000313" key="3">
    <source>
        <dbReference type="EMBL" id="WVW84958.1"/>
    </source>
</evidence>
<dbReference type="VEuPathDB" id="FungiDB:I302_05743"/>
<protein>
    <submittedName>
        <fullName evidence="2">Uncharacterized protein</fullName>
    </submittedName>
</protein>
<evidence type="ECO:0000256" key="1">
    <source>
        <dbReference type="SAM" id="MobiDB-lite"/>
    </source>
</evidence>
<dbReference type="EMBL" id="KI894022">
    <property type="protein sequence ID" value="OCF24284.1"/>
    <property type="molecule type" value="Genomic_DNA"/>
</dbReference>
<organism evidence="2">
    <name type="scientific">Kwoniella bestiolae CBS 10118</name>
    <dbReference type="NCBI Taxonomy" id="1296100"/>
    <lineage>
        <taxon>Eukaryota</taxon>
        <taxon>Fungi</taxon>
        <taxon>Dikarya</taxon>
        <taxon>Basidiomycota</taxon>
        <taxon>Agaricomycotina</taxon>
        <taxon>Tremellomycetes</taxon>
        <taxon>Tremellales</taxon>
        <taxon>Cryptococcaceae</taxon>
        <taxon>Kwoniella</taxon>
    </lineage>
</organism>
<reference evidence="3" key="2">
    <citation type="submission" date="2013-07" db="EMBL/GenBank/DDBJ databases">
        <authorList>
            <consortium name="The Broad Institute Genome Sequencing Platform"/>
            <person name="Cuomo C."/>
            <person name="Litvintseva A."/>
            <person name="Chen Y."/>
            <person name="Heitman J."/>
            <person name="Sun S."/>
            <person name="Springer D."/>
            <person name="Dromer F."/>
            <person name="Young S.K."/>
            <person name="Zeng Q."/>
            <person name="Gargeya S."/>
            <person name="Fitzgerald M."/>
            <person name="Abouelleil A."/>
            <person name="Alvarado L."/>
            <person name="Berlin A.M."/>
            <person name="Chapman S.B."/>
            <person name="Dewar J."/>
            <person name="Goldberg J."/>
            <person name="Griggs A."/>
            <person name="Gujja S."/>
            <person name="Hansen M."/>
            <person name="Howarth C."/>
            <person name="Imamovic A."/>
            <person name="Larimer J."/>
            <person name="McCowan C."/>
            <person name="Murphy C."/>
            <person name="Pearson M."/>
            <person name="Priest M."/>
            <person name="Roberts A."/>
            <person name="Saif S."/>
            <person name="Shea T."/>
            <person name="Sykes S."/>
            <person name="Wortman J."/>
            <person name="Nusbaum C."/>
            <person name="Birren B."/>
        </authorList>
    </citation>
    <scope>NUCLEOTIDE SEQUENCE</scope>
    <source>
        <strain evidence="3">CBS 10118</strain>
    </source>
</reference>
<dbReference type="KEGG" id="kbi:30210142"/>
<sequence length="297" mass="33723">MPKKTLKSFTERLTHHIKRGHGHHGGQSRGPGPEAPFSVLSHLQAAGLSLEAEFSEPPKSVFQTSDWRKIVLQEAPRTEDTLKLDEQARANKQGNQAALEHLAWRTSIKSEANLDHIELVNKVSGEHNIPVTFYSISDESHQRNQIGTGTAVFDVEQIVAVEFDQFLKDYSGEFVQEGIVNDASRKILWDKFDSLKEMRRSSRHLDTMDEIANFGTPPTNEIRTWLETRRCAITTQCTFDPATNSTTCDTVENNGPLSSYKVIYRDKYTHNRRIFTVLGTKRAKLSVKYSDIVWAHQ</sequence>
<reference evidence="2" key="3">
    <citation type="submission" date="2014-01" db="EMBL/GenBank/DDBJ databases">
        <title>Evolution of pathogenesis and genome organization in the Tremellales.</title>
        <authorList>
            <person name="Cuomo C."/>
            <person name="Litvintseva A."/>
            <person name="Heitman J."/>
            <person name="Chen Y."/>
            <person name="Sun S."/>
            <person name="Springer D."/>
            <person name="Dromer F."/>
            <person name="Young S."/>
            <person name="Zeng Q."/>
            <person name="Chapman S."/>
            <person name="Gujja S."/>
            <person name="Saif S."/>
            <person name="Birren B."/>
        </authorList>
    </citation>
    <scope>NUCLEOTIDE SEQUENCE</scope>
    <source>
        <strain evidence="2">CBS 10118</strain>
    </source>
</reference>
<feature type="region of interest" description="Disordered" evidence="1">
    <location>
        <begin position="17"/>
        <end position="37"/>
    </location>
</feature>
<keyword evidence="4" id="KW-1185">Reference proteome</keyword>
<reference evidence="3" key="4">
    <citation type="submission" date="2024-02" db="EMBL/GenBank/DDBJ databases">
        <title>Comparative genomics of Cryptococcus and Kwoniella reveals pathogenesis evolution and contrasting modes of karyotype evolution via chromosome fusion or intercentromeric recombination.</title>
        <authorList>
            <person name="Coelho M.A."/>
            <person name="David-Palma M."/>
            <person name="Shea T."/>
            <person name="Bowers K."/>
            <person name="McGinley-Smith S."/>
            <person name="Mohammad A.W."/>
            <person name="Gnirke A."/>
            <person name="Yurkov A.M."/>
            <person name="Nowrousian M."/>
            <person name="Sun S."/>
            <person name="Cuomo C.A."/>
            <person name="Heitman J."/>
        </authorList>
    </citation>
    <scope>NUCLEOTIDE SEQUENCE</scope>
    <source>
        <strain evidence="3">CBS 10118</strain>
    </source>
</reference>
<dbReference type="GeneID" id="30210142"/>
<dbReference type="EMBL" id="CP144545">
    <property type="protein sequence ID" value="WVW84958.1"/>
    <property type="molecule type" value="Genomic_DNA"/>
</dbReference>
<reference evidence="2" key="1">
    <citation type="submission" date="2013-07" db="EMBL/GenBank/DDBJ databases">
        <title>The Genome Sequence of Cryptococcus bestiolae CBS10118.</title>
        <authorList>
            <consortium name="The Broad Institute Genome Sequencing Platform"/>
            <person name="Cuomo C."/>
            <person name="Litvintseva A."/>
            <person name="Chen Y."/>
            <person name="Heitman J."/>
            <person name="Sun S."/>
            <person name="Springer D."/>
            <person name="Dromer F."/>
            <person name="Young S.K."/>
            <person name="Zeng Q."/>
            <person name="Gargeya S."/>
            <person name="Fitzgerald M."/>
            <person name="Abouelleil A."/>
            <person name="Alvarado L."/>
            <person name="Berlin A.M."/>
            <person name="Chapman S.B."/>
            <person name="Dewar J."/>
            <person name="Goldberg J."/>
            <person name="Griggs A."/>
            <person name="Gujja S."/>
            <person name="Hansen M."/>
            <person name="Howarth C."/>
            <person name="Imamovic A."/>
            <person name="Larimer J."/>
            <person name="McCowan C."/>
            <person name="Murphy C."/>
            <person name="Pearson M."/>
            <person name="Priest M."/>
            <person name="Roberts A."/>
            <person name="Saif S."/>
            <person name="Shea T."/>
            <person name="Sykes S."/>
            <person name="Wortman J."/>
            <person name="Nusbaum C."/>
            <person name="Birren B."/>
        </authorList>
    </citation>
    <scope>NUCLEOTIDE SEQUENCE [LARGE SCALE GENOMIC DNA]</scope>
    <source>
        <strain evidence="2">CBS 10118</strain>
    </source>
</reference>
<dbReference type="AlphaFoldDB" id="A0A1B9FZT3"/>
<dbReference type="RefSeq" id="XP_019045354.1">
    <property type="nucleotide sequence ID" value="XM_019192357.1"/>
</dbReference>
<dbReference type="Proteomes" id="UP000092730">
    <property type="component" value="Chromosome 5"/>
</dbReference>
<gene>
    <name evidence="2" type="ORF">I302_05743</name>
    <name evidence="3" type="ORF">I302_106994</name>
</gene>
<name>A0A1B9FZT3_9TREE</name>